<protein>
    <submittedName>
        <fullName evidence="4">Chromosome (Plasmid) partitioning protein ParB</fullName>
    </submittedName>
</protein>
<organism evidence="4 5">
    <name type="scientific">Conexivisphaera calida</name>
    <dbReference type="NCBI Taxonomy" id="1874277"/>
    <lineage>
        <taxon>Archaea</taxon>
        <taxon>Nitrososphaerota</taxon>
        <taxon>Conexivisphaeria</taxon>
        <taxon>Conexivisphaerales</taxon>
        <taxon>Conexivisphaeraceae</taxon>
        <taxon>Conexivisphaera</taxon>
    </lineage>
</organism>
<evidence type="ECO:0000313" key="4">
    <source>
        <dbReference type="EMBL" id="BBE42358.1"/>
    </source>
</evidence>
<dbReference type="AlphaFoldDB" id="A0A4P2VN18"/>
<evidence type="ECO:0000256" key="2">
    <source>
        <dbReference type="ARBA" id="ARBA00022829"/>
    </source>
</evidence>
<keyword evidence="2" id="KW-0159">Chromosome partition</keyword>
<dbReference type="GO" id="GO:0003677">
    <property type="term" value="F:DNA binding"/>
    <property type="evidence" value="ECO:0007669"/>
    <property type="project" value="InterPro"/>
</dbReference>
<dbReference type="InterPro" id="IPR041468">
    <property type="entry name" value="HTH_ParB/Spo0J"/>
</dbReference>
<dbReference type="FunFam" id="1.10.10.2830:FF:000001">
    <property type="entry name" value="Chromosome partitioning protein ParB"/>
    <property type="match status" value="1"/>
</dbReference>
<sequence>MSWQGGVLQELDISKLRPMDLPFHGRQDGVEELASSIADKGLLHPLVVRPKDGYYEVVAGNRRLAALRMLGRRKAPCLVVDMDDKSAYELALVENLQRRNLNPIEEAMAFKAYIEMYGYGSESELARRIGKSQEYVSRRLQLLRLPQKVQEEVMRRRIAPSIAAELATIDDPGKIEELAGVIVEKGLRREHVRRAIREEKGAWRVDDPYDRRRRLVDRVMNKCITSLKVALVNMDDAIEDVKDDWLLYEMLMEHRSRLHAQIDDLIRLRKHVVEMNEVTA</sequence>
<dbReference type="GO" id="GO:0007059">
    <property type="term" value="P:chromosome segregation"/>
    <property type="evidence" value="ECO:0007669"/>
    <property type="project" value="UniProtKB-KW"/>
</dbReference>
<dbReference type="InterPro" id="IPR050336">
    <property type="entry name" value="Chromosome_partition/occlusion"/>
</dbReference>
<dbReference type="GeneID" id="55584782"/>
<dbReference type="NCBIfam" id="TIGR00180">
    <property type="entry name" value="parB_part"/>
    <property type="match status" value="1"/>
</dbReference>
<feature type="domain" description="ParB-like N-terminal" evidence="3">
    <location>
        <begin position="9"/>
        <end position="96"/>
    </location>
</feature>
<dbReference type="InterPro" id="IPR003115">
    <property type="entry name" value="ParB_N"/>
</dbReference>
<dbReference type="OrthoDB" id="11840at2157"/>
<accession>A0A4P2VN18</accession>
<dbReference type="Pfam" id="PF02195">
    <property type="entry name" value="ParB_N"/>
    <property type="match status" value="1"/>
</dbReference>
<dbReference type="Gene3D" id="1.10.10.2830">
    <property type="match status" value="1"/>
</dbReference>
<dbReference type="GO" id="GO:0005694">
    <property type="term" value="C:chromosome"/>
    <property type="evidence" value="ECO:0007669"/>
    <property type="project" value="TreeGrafter"/>
</dbReference>
<reference evidence="4 5" key="1">
    <citation type="journal article" date="2019" name="ISME J.">
        <title>Isolation and characterization of a thermophilic sulfur- and iron-reducing thaumarchaeote from a terrestrial acidic hot spring.</title>
        <authorList>
            <person name="Kato S."/>
            <person name="Itoh T."/>
            <person name="Yuki M."/>
            <person name="Nagamori M."/>
            <person name="Ohnishi M."/>
            <person name="Uematsu K."/>
            <person name="Suzuki K."/>
            <person name="Takashina T."/>
            <person name="Ohkuma M."/>
        </authorList>
    </citation>
    <scope>NUCLEOTIDE SEQUENCE [LARGE SCALE GENOMIC DNA]</scope>
    <source>
        <strain evidence="4 5">NAS-02</strain>
    </source>
</reference>
<proteinExistence type="inferred from homology"/>
<dbReference type="PANTHER" id="PTHR33375">
    <property type="entry name" value="CHROMOSOME-PARTITIONING PROTEIN PARB-RELATED"/>
    <property type="match status" value="1"/>
</dbReference>
<dbReference type="SUPFAM" id="SSF110849">
    <property type="entry name" value="ParB/Sulfiredoxin"/>
    <property type="match status" value="1"/>
</dbReference>
<dbReference type="PANTHER" id="PTHR33375:SF1">
    <property type="entry name" value="CHROMOSOME-PARTITIONING PROTEIN PARB-RELATED"/>
    <property type="match status" value="1"/>
</dbReference>
<evidence type="ECO:0000256" key="1">
    <source>
        <dbReference type="ARBA" id="ARBA00006295"/>
    </source>
</evidence>
<dbReference type="SUPFAM" id="SSF109709">
    <property type="entry name" value="KorB DNA-binding domain-like"/>
    <property type="match status" value="1"/>
</dbReference>
<keyword evidence="5" id="KW-1185">Reference proteome</keyword>
<dbReference type="SMART" id="SM00470">
    <property type="entry name" value="ParB"/>
    <property type="match status" value="1"/>
</dbReference>
<evidence type="ECO:0000313" key="5">
    <source>
        <dbReference type="Proteomes" id="UP000509448"/>
    </source>
</evidence>
<dbReference type="Gene3D" id="3.90.1530.30">
    <property type="match status" value="1"/>
</dbReference>
<dbReference type="InterPro" id="IPR036086">
    <property type="entry name" value="ParB/Sulfiredoxin_sf"/>
</dbReference>
<dbReference type="Pfam" id="PF17762">
    <property type="entry name" value="HTH_ParB"/>
    <property type="match status" value="1"/>
</dbReference>
<name>A0A4P2VN18_9ARCH</name>
<dbReference type="RefSeq" id="WP_174448601.1">
    <property type="nucleotide sequence ID" value="NZ_AP018732.1"/>
</dbReference>
<comment type="similarity">
    <text evidence="1">Belongs to the ParB family.</text>
</comment>
<gene>
    <name evidence="4" type="ORF">NAS2_0969</name>
</gene>
<dbReference type="EMBL" id="AP018732">
    <property type="protein sequence ID" value="BBE42358.1"/>
    <property type="molecule type" value="Genomic_DNA"/>
</dbReference>
<dbReference type="KEGG" id="ccai:NAS2_0969"/>
<dbReference type="InterPro" id="IPR004437">
    <property type="entry name" value="ParB/RepB/Spo0J"/>
</dbReference>
<dbReference type="Proteomes" id="UP000509448">
    <property type="component" value="Chromosome"/>
</dbReference>
<evidence type="ECO:0000259" key="3">
    <source>
        <dbReference type="SMART" id="SM00470"/>
    </source>
</evidence>